<keyword evidence="2" id="KW-1185">Reference proteome</keyword>
<evidence type="ECO:0008006" key="3">
    <source>
        <dbReference type="Google" id="ProtNLM"/>
    </source>
</evidence>
<dbReference type="SUPFAM" id="SSF48150">
    <property type="entry name" value="DNA-glycosylase"/>
    <property type="match status" value="1"/>
</dbReference>
<accession>A0ABS6TTC5</accession>
<dbReference type="InterPro" id="IPR011257">
    <property type="entry name" value="DNA_glycosylase"/>
</dbReference>
<organism evidence="1 2">
    <name type="scientific">Streptomyces halstedii</name>
    <dbReference type="NCBI Taxonomy" id="1944"/>
    <lineage>
        <taxon>Bacteria</taxon>
        <taxon>Bacillati</taxon>
        <taxon>Actinomycetota</taxon>
        <taxon>Actinomycetes</taxon>
        <taxon>Kitasatosporales</taxon>
        <taxon>Streptomycetaceae</taxon>
        <taxon>Streptomyces</taxon>
    </lineage>
</organism>
<name>A0ABS6TTC5_STRHA</name>
<comment type="caution">
    <text evidence="1">The sequence shown here is derived from an EMBL/GenBank/DDBJ whole genome shotgun (WGS) entry which is preliminary data.</text>
</comment>
<reference evidence="1 2" key="1">
    <citation type="submission" date="2021-07" db="EMBL/GenBank/DDBJ databases">
        <title>Sequencing Streptomyces halstedii LGO-A4 genome an citrus endophytic actinomycete.</title>
        <authorList>
            <person name="Samborskyy M."/>
            <person name="Scott N."/>
            <person name="Deglau R."/>
            <person name="Dickens S."/>
            <person name="Oliveira L.G."/>
        </authorList>
    </citation>
    <scope>NUCLEOTIDE SEQUENCE [LARGE SCALE GENOMIC DNA]</scope>
    <source>
        <strain evidence="1 2">LGO-A4</strain>
    </source>
</reference>
<protein>
    <recommendedName>
        <fullName evidence="3">HhH-GPD domain-containing protein</fullName>
    </recommendedName>
</protein>
<sequence length="202" mass="22206">MLASSPTQLLADHVRHSLGSGPFLQPGGWTHMGAVICDVSFQPRCNYERTLRPRLLHLQLSWADARTVRGFQRRLVTEDLAVAMKFNHAQKVATAHAITDLLAADGVDTREDLYAWLDHQANRAALRAVKGVGPKSVDYIGNLVGRSHVAVDVHLRAFAVDAGVPDLPYAQLRAVYEEAAALLGHDKGGLEHAVWWYKSKAT</sequence>
<dbReference type="EMBL" id="JAHUVW010000001">
    <property type="protein sequence ID" value="MBV7671535.1"/>
    <property type="molecule type" value="Genomic_DNA"/>
</dbReference>
<evidence type="ECO:0000313" key="1">
    <source>
        <dbReference type="EMBL" id="MBV7671535.1"/>
    </source>
</evidence>
<dbReference type="RefSeq" id="WP_228870180.1">
    <property type="nucleotide sequence ID" value="NZ_JAHUVW010000001.1"/>
</dbReference>
<evidence type="ECO:0000313" key="2">
    <source>
        <dbReference type="Proteomes" id="UP000735541"/>
    </source>
</evidence>
<gene>
    <name evidence="1" type="ORF">STHAL_18970</name>
</gene>
<proteinExistence type="predicted"/>
<dbReference type="Proteomes" id="UP000735541">
    <property type="component" value="Unassembled WGS sequence"/>
</dbReference>